<comment type="subcellular location">
    <subcellularLocation>
        <location evidence="1 11">Plastid</location>
        <location evidence="1 11">Chloroplast</location>
    </subcellularLocation>
</comment>
<feature type="compositionally biased region" description="Basic residues" evidence="13">
    <location>
        <begin position="56"/>
        <end position="68"/>
    </location>
</feature>
<dbReference type="Gene3D" id="4.10.640.10">
    <property type="entry name" value="Ribosomal protein S18"/>
    <property type="match status" value="1"/>
</dbReference>
<feature type="region of interest" description="Disordered" evidence="13">
    <location>
        <begin position="40"/>
        <end position="68"/>
    </location>
</feature>
<dbReference type="GO" id="GO:0003735">
    <property type="term" value="F:structural constituent of ribosome"/>
    <property type="evidence" value="ECO:0007669"/>
    <property type="project" value="InterPro"/>
</dbReference>
<proteinExistence type="inferred from homology"/>
<evidence type="ECO:0000313" key="14">
    <source>
        <dbReference type="EMBL" id="WLG71310.1"/>
    </source>
</evidence>
<dbReference type="FunFam" id="4.10.640.10:FF:000017">
    <property type="entry name" value="Related to 30s ribosomal protein s18"/>
    <property type="match status" value="1"/>
</dbReference>
<evidence type="ECO:0000256" key="4">
    <source>
        <dbReference type="ARBA" id="ARBA00022528"/>
    </source>
</evidence>
<keyword evidence="7 11" id="KW-0694">RNA-binding</keyword>
<evidence type="ECO:0000256" key="2">
    <source>
        <dbReference type="ARBA" id="ARBA00005589"/>
    </source>
</evidence>
<dbReference type="GO" id="GO:0005763">
    <property type="term" value="C:mitochondrial small ribosomal subunit"/>
    <property type="evidence" value="ECO:0007669"/>
    <property type="project" value="TreeGrafter"/>
</dbReference>
<reference evidence="14" key="1">
    <citation type="journal article" date="2023" name="Plant Ecol Evol">
        <title>Johansenicoccus eremophilus, gen. et sp. nov., a novel evolutionary lineage in Chlorophyceae with unusual genomic features.</title>
        <authorList>
            <person name="Fucikova K."/>
            <person name="Taylor M."/>
            <person name="Lewis L.A."/>
            <person name="Niece B.K."/>
            <person name="Isaac A.S."/>
            <person name="Pietrasiak N."/>
        </authorList>
    </citation>
    <scope>NUCLEOTIDE SEQUENCE</scope>
    <source>
        <strain evidence="14">WJT24VFNP31</strain>
    </source>
</reference>
<organism evidence="14">
    <name type="scientific">Johansenicoccus eremophilus</name>
    <dbReference type="NCBI Taxonomy" id="3068301"/>
    <lineage>
        <taxon>Eukaryota</taxon>
        <taxon>Viridiplantae</taxon>
        <taxon>Chlorophyta</taxon>
        <taxon>core chlorophytes</taxon>
        <taxon>Chlorophyceae</taxon>
        <taxon>CS clade</taxon>
        <taxon>Sphaeropleales</taxon>
        <taxon>Sphaeropleales incertae sedis</taxon>
        <taxon>Johansenicoccus</taxon>
    </lineage>
</organism>
<dbReference type="PANTHER" id="PTHR13479:SF40">
    <property type="entry name" value="SMALL RIBOSOMAL SUBUNIT PROTEIN BS18M"/>
    <property type="match status" value="1"/>
</dbReference>
<protein>
    <recommendedName>
        <fullName evidence="10 11">Small ribosomal subunit protein bS18c</fullName>
    </recommendedName>
</protein>
<comment type="similarity">
    <text evidence="2 11 12">Belongs to the bacterial ribosomal protein bS18 family.</text>
</comment>
<evidence type="ECO:0000256" key="3">
    <source>
        <dbReference type="ARBA" id="ARBA00011458"/>
    </source>
</evidence>
<dbReference type="GO" id="GO:0070181">
    <property type="term" value="F:small ribosomal subunit rRNA binding"/>
    <property type="evidence" value="ECO:0007669"/>
    <property type="project" value="TreeGrafter"/>
</dbReference>
<dbReference type="GO" id="GO:0009507">
    <property type="term" value="C:chloroplast"/>
    <property type="evidence" value="ECO:0007669"/>
    <property type="project" value="UniProtKB-SubCell"/>
</dbReference>
<evidence type="ECO:0000256" key="8">
    <source>
        <dbReference type="ARBA" id="ARBA00022980"/>
    </source>
</evidence>
<evidence type="ECO:0000256" key="6">
    <source>
        <dbReference type="ARBA" id="ARBA00022730"/>
    </source>
</evidence>
<keyword evidence="9 11" id="KW-0687">Ribonucleoprotein</keyword>
<name>A0AA49R3P4_9CHLO</name>
<evidence type="ECO:0000256" key="11">
    <source>
        <dbReference type="HAMAP-Rule" id="MF_00270"/>
    </source>
</evidence>
<dbReference type="GO" id="GO:0006412">
    <property type="term" value="P:translation"/>
    <property type="evidence" value="ECO:0007669"/>
    <property type="project" value="UniProtKB-UniRule"/>
</dbReference>
<evidence type="ECO:0000256" key="7">
    <source>
        <dbReference type="ARBA" id="ARBA00022884"/>
    </source>
</evidence>
<evidence type="ECO:0000256" key="5">
    <source>
        <dbReference type="ARBA" id="ARBA00022640"/>
    </source>
</evidence>
<evidence type="ECO:0000256" key="9">
    <source>
        <dbReference type="ARBA" id="ARBA00023274"/>
    </source>
</evidence>
<keyword evidence="5 14" id="KW-0934">Plastid</keyword>
<gene>
    <name evidence="11 14" type="primary">rps18</name>
</gene>
<dbReference type="HAMAP" id="MF_00270">
    <property type="entry name" value="Ribosomal_bS18"/>
    <property type="match status" value="1"/>
</dbReference>
<dbReference type="PANTHER" id="PTHR13479">
    <property type="entry name" value="30S RIBOSOMAL PROTEIN S18"/>
    <property type="match status" value="1"/>
</dbReference>
<dbReference type="PRINTS" id="PR00974">
    <property type="entry name" value="RIBOSOMALS18"/>
</dbReference>
<evidence type="ECO:0000256" key="12">
    <source>
        <dbReference type="RuleBase" id="RU003910"/>
    </source>
</evidence>
<dbReference type="InterPro" id="IPR036870">
    <property type="entry name" value="Ribosomal_bS18_sf"/>
</dbReference>
<dbReference type="NCBIfam" id="TIGR00165">
    <property type="entry name" value="S18"/>
    <property type="match status" value="1"/>
</dbReference>
<sequence>MSNSLTNNRSGKQARRRRLRRKVLSISQILLKYRQKEEGTYVNQSSNSQSSPGANKSKRRVTKRKKMKKIRPIVPPKSLVIVLRDKPEKAFYNRRIIDYKHCGLLQKFLGLGGKILPRHQTGLTAKQQRYVAKTVKSARVMGLLPFVSKEIGFFR</sequence>
<accession>A0AA49R3P4</accession>
<dbReference type="AlphaFoldDB" id="A0AA49R3P4"/>
<evidence type="ECO:0000256" key="13">
    <source>
        <dbReference type="SAM" id="MobiDB-lite"/>
    </source>
</evidence>
<feature type="compositionally biased region" description="Polar residues" evidence="13">
    <location>
        <begin position="41"/>
        <end position="54"/>
    </location>
</feature>
<dbReference type="Pfam" id="PF01084">
    <property type="entry name" value="Ribosomal_S18"/>
    <property type="match status" value="1"/>
</dbReference>
<comment type="subunit">
    <text evidence="3 11">Part of the 30S ribosomal subunit.</text>
</comment>
<evidence type="ECO:0000256" key="10">
    <source>
        <dbReference type="ARBA" id="ARBA00035266"/>
    </source>
</evidence>
<dbReference type="EMBL" id="OQ849777">
    <property type="protein sequence ID" value="WLG71310.1"/>
    <property type="molecule type" value="Genomic_DNA"/>
</dbReference>
<keyword evidence="6 11" id="KW-0699">rRNA-binding</keyword>
<keyword evidence="4 14" id="KW-0150">Chloroplast</keyword>
<evidence type="ECO:0000256" key="1">
    <source>
        <dbReference type="ARBA" id="ARBA00004229"/>
    </source>
</evidence>
<dbReference type="InterPro" id="IPR001648">
    <property type="entry name" value="Ribosomal_bS18"/>
</dbReference>
<keyword evidence="8 11" id="KW-0689">Ribosomal protein</keyword>
<geneLocation type="chloroplast" evidence="14"/>
<dbReference type="SUPFAM" id="SSF46911">
    <property type="entry name" value="Ribosomal protein S18"/>
    <property type="match status" value="1"/>
</dbReference>